<dbReference type="InterPro" id="IPR009597">
    <property type="entry name" value="DUF1206"/>
</dbReference>
<accession>A0ABX7BYD3</accession>
<keyword evidence="1" id="KW-0472">Membrane</keyword>
<feature type="domain" description="DUF1206" evidence="2">
    <location>
        <begin position="12"/>
        <end position="77"/>
    </location>
</feature>
<organism evidence="3 4">
    <name type="scientific">Devosia oryziradicis</name>
    <dbReference type="NCBI Taxonomy" id="2801335"/>
    <lineage>
        <taxon>Bacteria</taxon>
        <taxon>Pseudomonadati</taxon>
        <taxon>Pseudomonadota</taxon>
        <taxon>Alphaproteobacteria</taxon>
        <taxon>Hyphomicrobiales</taxon>
        <taxon>Devosiaceae</taxon>
        <taxon>Devosia</taxon>
    </lineage>
</organism>
<evidence type="ECO:0000259" key="2">
    <source>
        <dbReference type="Pfam" id="PF06724"/>
    </source>
</evidence>
<keyword evidence="1" id="KW-1133">Transmembrane helix</keyword>
<evidence type="ECO:0000313" key="4">
    <source>
        <dbReference type="Proteomes" id="UP000595460"/>
    </source>
</evidence>
<dbReference type="Pfam" id="PF06724">
    <property type="entry name" value="DUF1206"/>
    <property type="match status" value="3"/>
</dbReference>
<feature type="transmembrane region" description="Helical" evidence="1">
    <location>
        <begin position="183"/>
        <end position="207"/>
    </location>
</feature>
<feature type="domain" description="DUF1206" evidence="2">
    <location>
        <begin position="186"/>
        <end position="255"/>
    </location>
</feature>
<reference evidence="3 4" key="1">
    <citation type="submission" date="2021-01" db="EMBL/GenBank/DDBJ databases">
        <title>Genome seq and assembly of Devosia sp. G19.</title>
        <authorList>
            <person name="Chhetri G."/>
        </authorList>
    </citation>
    <scope>NUCLEOTIDE SEQUENCE [LARGE SCALE GENOMIC DNA]</scope>
    <source>
        <strain evidence="3 4">G19</strain>
    </source>
</reference>
<evidence type="ECO:0000313" key="3">
    <source>
        <dbReference type="EMBL" id="QQR36816.1"/>
    </source>
</evidence>
<feature type="transmembrane region" description="Helical" evidence="1">
    <location>
        <begin position="97"/>
        <end position="118"/>
    </location>
</feature>
<name>A0ABX7BYD3_9HYPH</name>
<feature type="domain" description="DUF1206" evidence="2">
    <location>
        <begin position="94"/>
        <end position="162"/>
    </location>
</feature>
<dbReference type="Proteomes" id="UP000595460">
    <property type="component" value="Chromosome"/>
</dbReference>
<protein>
    <submittedName>
        <fullName evidence="3">DUF1206 domain-containing protein</fullName>
    </submittedName>
</protein>
<gene>
    <name evidence="3" type="ORF">JI749_04065</name>
</gene>
<evidence type="ECO:0000256" key="1">
    <source>
        <dbReference type="SAM" id="Phobius"/>
    </source>
</evidence>
<proteinExistence type="predicted"/>
<dbReference type="EMBL" id="CP068047">
    <property type="protein sequence ID" value="QQR36816.1"/>
    <property type="molecule type" value="Genomic_DNA"/>
</dbReference>
<feature type="transmembrane region" description="Helical" evidence="1">
    <location>
        <begin position="232"/>
        <end position="250"/>
    </location>
</feature>
<dbReference type="RefSeq" id="WP_201659505.1">
    <property type="nucleotide sequence ID" value="NZ_CP068047.1"/>
</dbReference>
<keyword evidence="1" id="KW-0812">Transmembrane</keyword>
<sequence>MQHNRFENLARAGYAARGIVYLLLGAFSLTSALWGGNSEDTSGALSGLLGLPFGRVLVGLIAVGLLGYVLWKLAQGLLNADDVDDDAKGFLSRAGQLVSAAVNLFLMLTAARLALGAGGSGGDGGEETASAWLLQQPFGPFLLGLAACGVLAAAGVQIWYGASGGYRKRLSLPAQHKAWMDQVCRFGLIARGIVLLVIGGFLFYAALTVSPEQAAGTAEALDYVHSLPFGRWLYGLIALGLVAFGAYGLIEARYRSIDATKVADATP</sequence>
<feature type="transmembrane region" description="Helical" evidence="1">
    <location>
        <begin position="12"/>
        <end position="33"/>
    </location>
</feature>
<keyword evidence="4" id="KW-1185">Reference proteome</keyword>
<feature type="transmembrane region" description="Helical" evidence="1">
    <location>
        <begin position="53"/>
        <end position="71"/>
    </location>
</feature>
<feature type="transmembrane region" description="Helical" evidence="1">
    <location>
        <begin position="138"/>
        <end position="162"/>
    </location>
</feature>